<evidence type="ECO:0000313" key="2">
    <source>
        <dbReference type="Proteomes" id="UP000504618"/>
    </source>
</evidence>
<feature type="region of interest" description="Disordered" evidence="1">
    <location>
        <begin position="454"/>
        <end position="533"/>
    </location>
</feature>
<feature type="non-terminal residue" evidence="3">
    <location>
        <position position="533"/>
    </location>
</feature>
<protein>
    <submittedName>
        <fullName evidence="3">Uncharacterized protein LOC112456658</fullName>
    </submittedName>
</protein>
<sequence length="533" mass="61971">MKKLKKQAINFIPCAKCRGHFFKNNIRHHFKSCAQNRENHQRNIKVLGRTVACRIHYTASTSLRRLVFPVMREDSITQLIRYDELLIAYGNKMCLKYRLQHQHDMIRSRLRLLRRFLAAMKETDNTIIDFKSIYDPRRYDLCVKAVNNLAQFDETIGTYKVPSIASSLGTLIKQVGQILRSMYIKRQESDNQVVVENFLKLFEEDYPISVNKVVHETQGRRMRQKKVVLPSMNDIKILNTYVNDERTKALKALEKDGFSIQAWRVLSEATLVSTMMFNRRRAGELERILIENLKTSTTISKEEEPELYESLSKYVRITIRGKLARTVPVLLHEETVKCMKMIVNYRKQAGVPEENPYIFGINTVDKRRHAYLRACVLMRKYSATSGAKMPNSLRGTILRKHIATMCIKLDVSDNQVNDLANFMGHHERIHKMHYRQSDITRDLAITRLLKYAQGENATDESDDEDEQDNGNIIDSDDKNDTSSSTSDISSKSDQFSARQMSSKKHEINIDKKIYPKRKTSCRGRENMINSDNK</sequence>
<name>A0A6J1PYW5_9HYME</name>
<feature type="compositionally biased region" description="Acidic residues" evidence="1">
    <location>
        <begin position="457"/>
        <end position="468"/>
    </location>
</feature>
<feature type="compositionally biased region" description="Low complexity" evidence="1">
    <location>
        <begin position="481"/>
        <end position="493"/>
    </location>
</feature>
<evidence type="ECO:0000256" key="1">
    <source>
        <dbReference type="SAM" id="MobiDB-lite"/>
    </source>
</evidence>
<dbReference type="GeneID" id="112456658"/>
<keyword evidence="2" id="KW-1185">Reference proteome</keyword>
<dbReference type="RefSeq" id="XP_024875117.1">
    <property type="nucleotide sequence ID" value="XM_025019349.1"/>
</dbReference>
<dbReference type="AlphaFoldDB" id="A0A6J1PYW5"/>
<feature type="compositionally biased region" description="Basic and acidic residues" evidence="1">
    <location>
        <begin position="503"/>
        <end position="513"/>
    </location>
</feature>
<dbReference type="Proteomes" id="UP000504618">
    <property type="component" value="Unplaced"/>
</dbReference>
<dbReference type="OrthoDB" id="7550384at2759"/>
<accession>A0A6J1PYW5</accession>
<gene>
    <name evidence="3" type="primary">LOC112456658</name>
</gene>
<proteinExistence type="predicted"/>
<dbReference type="PANTHER" id="PTHR33480:SF1">
    <property type="entry name" value="TYR RECOMBINASE DOMAIN-CONTAINING PROTEIN"/>
    <property type="match status" value="1"/>
</dbReference>
<reference evidence="3" key="1">
    <citation type="submission" date="2025-08" db="UniProtKB">
        <authorList>
            <consortium name="RefSeq"/>
        </authorList>
    </citation>
    <scope>IDENTIFICATION</scope>
    <source>
        <tissue evidence="3">Whole body</tissue>
    </source>
</reference>
<organism evidence="2 3">
    <name type="scientific">Temnothorax curvispinosus</name>
    <dbReference type="NCBI Taxonomy" id="300111"/>
    <lineage>
        <taxon>Eukaryota</taxon>
        <taxon>Metazoa</taxon>
        <taxon>Ecdysozoa</taxon>
        <taxon>Arthropoda</taxon>
        <taxon>Hexapoda</taxon>
        <taxon>Insecta</taxon>
        <taxon>Pterygota</taxon>
        <taxon>Neoptera</taxon>
        <taxon>Endopterygota</taxon>
        <taxon>Hymenoptera</taxon>
        <taxon>Apocrita</taxon>
        <taxon>Aculeata</taxon>
        <taxon>Formicoidea</taxon>
        <taxon>Formicidae</taxon>
        <taxon>Myrmicinae</taxon>
        <taxon>Temnothorax</taxon>
    </lineage>
</organism>
<dbReference type="PANTHER" id="PTHR33480">
    <property type="entry name" value="SET DOMAIN-CONTAINING PROTEIN-RELATED"/>
    <property type="match status" value="1"/>
</dbReference>
<evidence type="ECO:0000313" key="3">
    <source>
        <dbReference type="RefSeq" id="XP_024875117.1"/>
    </source>
</evidence>